<evidence type="ECO:0000313" key="3">
    <source>
        <dbReference type="Proteomes" id="UP000607653"/>
    </source>
</evidence>
<comment type="caution">
    <text evidence="2">The sequence shown here is derived from an EMBL/GenBank/DDBJ whole genome shotgun (WGS) entry which is preliminary data.</text>
</comment>
<gene>
    <name evidence="2" type="ORF">HUJ06_004377</name>
</gene>
<proteinExistence type="predicted"/>
<reference evidence="2 3" key="1">
    <citation type="journal article" date="2020" name="Mol. Biol. Evol.">
        <title>Distinct Expression and Methylation Patterns for Genes with Different Fates following a Single Whole-Genome Duplication in Flowering Plants.</title>
        <authorList>
            <person name="Shi T."/>
            <person name="Rahmani R.S."/>
            <person name="Gugger P.F."/>
            <person name="Wang M."/>
            <person name="Li H."/>
            <person name="Zhang Y."/>
            <person name="Li Z."/>
            <person name="Wang Q."/>
            <person name="Van de Peer Y."/>
            <person name="Marchal K."/>
            <person name="Chen J."/>
        </authorList>
    </citation>
    <scope>NUCLEOTIDE SEQUENCE [LARGE SCALE GENOMIC DNA]</scope>
    <source>
        <tissue evidence="2">Leaf</tissue>
    </source>
</reference>
<evidence type="ECO:0000313" key="2">
    <source>
        <dbReference type="EMBL" id="DAD46147.1"/>
    </source>
</evidence>
<protein>
    <submittedName>
        <fullName evidence="2">Uncharacterized protein</fullName>
    </submittedName>
</protein>
<organism evidence="2 3">
    <name type="scientific">Nelumbo nucifera</name>
    <name type="common">Sacred lotus</name>
    <dbReference type="NCBI Taxonomy" id="4432"/>
    <lineage>
        <taxon>Eukaryota</taxon>
        <taxon>Viridiplantae</taxon>
        <taxon>Streptophyta</taxon>
        <taxon>Embryophyta</taxon>
        <taxon>Tracheophyta</taxon>
        <taxon>Spermatophyta</taxon>
        <taxon>Magnoliopsida</taxon>
        <taxon>Proteales</taxon>
        <taxon>Nelumbonaceae</taxon>
        <taxon>Nelumbo</taxon>
    </lineage>
</organism>
<name>A0A822ZML9_NELNU</name>
<keyword evidence="3" id="KW-1185">Reference proteome</keyword>
<dbReference type="EMBL" id="DUZY01000007">
    <property type="protein sequence ID" value="DAD46147.1"/>
    <property type="molecule type" value="Genomic_DNA"/>
</dbReference>
<dbReference type="AlphaFoldDB" id="A0A822ZML9"/>
<accession>A0A822ZML9</accession>
<sequence length="48" mass="5140">MASPDVHQSYMIPPTPSSISCSMDEDDEVISYSIPSLVVNLTSMGHGI</sequence>
<dbReference type="Proteomes" id="UP000607653">
    <property type="component" value="Unassembled WGS sequence"/>
</dbReference>
<feature type="region of interest" description="Disordered" evidence="1">
    <location>
        <begin position="1"/>
        <end position="20"/>
    </location>
</feature>
<evidence type="ECO:0000256" key="1">
    <source>
        <dbReference type="SAM" id="MobiDB-lite"/>
    </source>
</evidence>